<dbReference type="AlphaFoldDB" id="A0A3A1YUK7"/>
<protein>
    <recommendedName>
        <fullName evidence="2">Glycosyl transferase family 1 domain-containing protein</fullName>
    </recommendedName>
</protein>
<evidence type="ECO:0000313" key="3">
    <source>
        <dbReference type="EMBL" id="RIY40124.1"/>
    </source>
</evidence>
<keyword evidence="1" id="KW-0808">Transferase</keyword>
<reference evidence="3 4" key="1">
    <citation type="submission" date="2017-08" db="EMBL/GenBank/DDBJ databases">
        <title>Pusillimonas indicus sp. nov., a member of the family Alcaligenaceae isolated from surface seawater.</title>
        <authorList>
            <person name="Li J."/>
        </authorList>
    </citation>
    <scope>NUCLEOTIDE SEQUENCE [LARGE SCALE GENOMIC DNA]</scope>
    <source>
        <strain evidence="3 4">L52-1-41</strain>
    </source>
</reference>
<dbReference type="GO" id="GO:0016757">
    <property type="term" value="F:glycosyltransferase activity"/>
    <property type="evidence" value="ECO:0007669"/>
    <property type="project" value="InterPro"/>
</dbReference>
<dbReference type="OrthoDB" id="9815351at2"/>
<accession>A0A3A1YUK7</accession>
<dbReference type="PANTHER" id="PTHR46401:SF2">
    <property type="entry name" value="GLYCOSYLTRANSFERASE WBBK-RELATED"/>
    <property type="match status" value="1"/>
</dbReference>
<evidence type="ECO:0000259" key="2">
    <source>
        <dbReference type="Pfam" id="PF00534"/>
    </source>
</evidence>
<dbReference type="Pfam" id="PF00534">
    <property type="entry name" value="Glycos_transf_1"/>
    <property type="match status" value="1"/>
</dbReference>
<gene>
    <name evidence="3" type="ORF">CJP73_12325</name>
</gene>
<organism evidence="3 4">
    <name type="scientific">Neopusillimonas maritima</name>
    <dbReference type="NCBI Taxonomy" id="2026239"/>
    <lineage>
        <taxon>Bacteria</taxon>
        <taxon>Pseudomonadati</taxon>
        <taxon>Pseudomonadota</taxon>
        <taxon>Betaproteobacteria</taxon>
        <taxon>Burkholderiales</taxon>
        <taxon>Alcaligenaceae</taxon>
        <taxon>Neopusillimonas</taxon>
    </lineage>
</organism>
<dbReference type="EMBL" id="NQYH01000011">
    <property type="protein sequence ID" value="RIY40124.1"/>
    <property type="molecule type" value="Genomic_DNA"/>
</dbReference>
<comment type="caution">
    <text evidence="3">The sequence shown here is derived from an EMBL/GenBank/DDBJ whole genome shotgun (WGS) entry which is preliminary data.</text>
</comment>
<dbReference type="InterPro" id="IPR001296">
    <property type="entry name" value="Glyco_trans_1"/>
</dbReference>
<dbReference type="PANTHER" id="PTHR46401">
    <property type="entry name" value="GLYCOSYLTRANSFERASE WBBK-RELATED"/>
    <property type="match status" value="1"/>
</dbReference>
<sequence>MIKVVHLTSAHPRYDIRIFEKECRSLAQAKFNVTLVVADGLPNETLHGVDIASVGPAGSRWKRMTSTARHVAGKALSLKADIYHLHDPELLPHAKSLSRQGAAVIFDAHEDLPKQVRSKPYLPFWVKGAASVLSAKLEQHFSRHLTGVVGATPNITQKFSQFCTHSTTIHNYPTPEAFNNAPTPYENRPPFAIYVGGLTKLRGITEIVTAVGLSQHDCRLLLAGDFSSSDFEQQLRKLPGWEKVDYLGYLSREEIHAIFEKSRLGLVLLHPTVNYVEALPIKLFEYMAAGIPVLASNFPLWESIINTHKCGICVNPLNPVEIAQAIDYLLNHPNEAQRMGQNGYRAMREHFNWATEATSLVRFYKQVLANKDSVCAA</sequence>
<evidence type="ECO:0000313" key="4">
    <source>
        <dbReference type="Proteomes" id="UP000266206"/>
    </source>
</evidence>
<feature type="domain" description="Glycosyl transferase family 1" evidence="2">
    <location>
        <begin position="186"/>
        <end position="345"/>
    </location>
</feature>
<dbReference type="CDD" id="cd03794">
    <property type="entry name" value="GT4_WbuB-like"/>
    <property type="match status" value="1"/>
</dbReference>
<name>A0A3A1YUK7_9BURK</name>
<proteinExistence type="predicted"/>
<dbReference type="GO" id="GO:0009103">
    <property type="term" value="P:lipopolysaccharide biosynthetic process"/>
    <property type="evidence" value="ECO:0007669"/>
    <property type="project" value="TreeGrafter"/>
</dbReference>
<dbReference type="Gene3D" id="3.40.50.2000">
    <property type="entry name" value="Glycogen Phosphorylase B"/>
    <property type="match status" value="2"/>
</dbReference>
<dbReference type="RefSeq" id="WP_119516643.1">
    <property type="nucleotide sequence ID" value="NZ_NQYH01000011.1"/>
</dbReference>
<dbReference type="Proteomes" id="UP000266206">
    <property type="component" value="Unassembled WGS sequence"/>
</dbReference>
<dbReference type="SUPFAM" id="SSF53756">
    <property type="entry name" value="UDP-Glycosyltransferase/glycogen phosphorylase"/>
    <property type="match status" value="1"/>
</dbReference>
<evidence type="ECO:0000256" key="1">
    <source>
        <dbReference type="ARBA" id="ARBA00022679"/>
    </source>
</evidence>